<dbReference type="RefSeq" id="WP_378205504.1">
    <property type="nucleotide sequence ID" value="NZ_JBHMBK010000050.1"/>
</dbReference>
<gene>
    <name evidence="2" type="ORF">ACFFTO_39600</name>
</gene>
<feature type="domain" description="Transposase IS701-like DDE" evidence="1">
    <location>
        <begin position="27"/>
        <end position="239"/>
    </location>
</feature>
<accession>A0ABV5UHZ5</accession>
<dbReference type="Pfam" id="PF13546">
    <property type="entry name" value="DDE_5"/>
    <property type="match status" value="1"/>
</dbReference>
<dbReference type="SUPFAM" id="SSF53098">
    <property type="entry name" value="Ribonuclease H-like"/>
    <property type="match status" value="1"/>
</dbReference>
<protein>
    <submittedName>
        <fullName evidence="2">IS701 family transposase</fullName>
    </submittedName>
</protein>
<comment type="caution">
    <text evidence="2">The sequence shown here is derived from an EMBL/GenBank/DDBJ whole genome shotgun (WGS) entry which is preliminary data.</text>
</comment>
<dbReference type="InterPro" id="IPR039365">
    <property type="entry name" value="IS701-like"/>
</dbReference>
<evidence type="ECO:0000313" key="3">
    <source>
        <dbReference type="Proteomes" id="UP001589535"/>
    </source>
</evidence>
<keyword evidence="3" id="KW-1185">Reference proteome</keyword>
<dbReference type="InterPro" id="IPR038721">
    <property type="entry name" value="IS701-like_DDE_dom"/>
</dbReference>
<dbReference type="NCBIfam" id="NF033540">
    <property type="entry name" value="transpos_IS701"/>
    <property type="match status" value="1"/>
</dbReference>
<sequence>MVDADAVSMTDLEEWSAEFDEVLGRLSSLFVHPSSRRHAEQYVRGLLSPIARKNGWTIAEYAGEKEPKAMQRFLNLATWDAEDLRDVVCDYAMEHLSDPRAVLVADPTGFAKKGRKSAGVQRQYSGTLGRIDNCQIGTFLAYVTSGRERVLLDRELYIPEKSWFGDRQRCAEAGIPEDLEFATRPQQVAVMIDRARDRGVPFAWFAADEEFGQNPGLRTHLEKAGIAYVMAIPKTTEFTDIAGATASISERAGRLAPHAWQRRACGIGTKGFRVYDWALLESDVADHQYLIRCSIDDGELAFYHCYNPRREGFGELVRVAGARWPIEECFEATKGGVGLDDYQVRLYHAWYRHVTLAMLAHVFLTVCAHQHANKKGKANPRPVSKEPQDQR</sequence>
<dbReference type="EMBL" id="JBHMBK010000050">
    <property type="protein sequence ID" value="MFB9690315.1"/>
    <property type="molecule type" value="Genomic_DNA"/>
</dbReference>
<dbReference type="InterPro" id="IPR012337">
    <property type="entry name" value="RNaseH-like_sf"/>
</dbReference>
<name>A0ABV5UHZ5_9PSEU</name>
<evidence type="ECO:0000259" key="1">
    <source>
        <dbReference type="Pfam" id="PF13546"/>
    </source>
</evidence>
<proteinExistence type="predicted"/>
<dbReference type="Proteomes" id="UP001589535">
    <property type="component" value="Unassembled WGS sequence"/>
</dbReference>
<dbReference type="PANTHER" id="PTHR33627">
    <property type="entry name" value="TRANSPOSASE"/>
    <property type="match status" value="1"/>
</dbReference>
<reference evidence="2 3" key="1">
    <citation type="submission" date="2024-09" db="EMBL/GenBank/DDBJ databases">
        <authorList>
            <person name="Sun Q."/>
            <person name="Mori K."/>
        </authorList>
    </citation>
    <scope>NUCLEOTIDE SEQUENCE [LARGE SCALE GENOMIC DNA]</scope>
    <source>
        <strain evidence="2 3">JCM 13852</strain>
    </source>
</reference>
<evidence type="ECO:0000313" key="2">
    <source>
        <dbReference type="EMBL" id="MFB9690315.1"/>
    </source>
</evidence>
<dbReference type="PANTHER" id="PTHR33627:SF1">
    <property type="entry name" value="TRANSPOSASE"/>
    <property type="match status" value="1"/>
</dbReference>
<organism evidence="2 3">
    <name type="scientific">Amycolatopsis plumensis</name>
    <dbReference type="NCBI Taxonomy" id="236508"/>
    <lineage>
        <taxon>Bacteria</taxon>
        <taxon>Bacillati</taxon>
        <taxon>Actinomycetota</taxon>
        <taxon>Actinomycetes</taxon>
        <taxon>Pseudonocardiales</taxon>
        <taxon>Pseudonocardiaceae</taxon>
        <taxon>Amycolatopsis</taxon>
    </lineage>
</organism>